<feature type="compositionally biased region" description="Basic and acidic residues" evidence="1">
    <location>
        <begin position="342"/>
        <end position="352"/>
    </location>
</feature>
<protein>
    <submittedName>
        <fullName evidence="2">Uncharacterized protein</fullName>
    </submittedName>
</protein>
<keyword evidence="3" id="KW-1185">Reference proteome</keyword>
<comment type="caution">
    <text evidence="2">The sequence shown here is derived from an EMBL/GenBank/DDBJ whole genome shotgun (WGS) entry which is preliminary data.</text>
</comment>
<name>A0ABD0VAD7_DENTH</name>
<evidence type="ECO:0000313" key="2">
    <source>
        <dbReference type="EMBL" id="KAL0922035.1"/>
    </source>
</evidence>
<evidence type="ECO:0000256" key="1">
    <source>
        <dbReference type="SAM" id="MobiDB-lite"/>
    </source>
</evidence>
<reference evidence="2 3" key="1">
    <citation type="journal article" date="2024" name="Plant Biotechnol. J.">
        <title>Dendrobium thyrsiflorum genome and its molecular insights into genes involved in important horticultural traits.</title>
        <authorList>
            <person name="Chen B."/>
            <person name="Wang J.Y."/>
            <person name="Zheng P.J."/>
            <person name="Li K.L."/>
            <person name="Liang Y.M."/>
            <person name="Chen X.F."/>
            <person name="Zhang C."/>
            <person name="Zhao X."/>
            <person name="He X."/>
            <person name="Zhang G.Q."/>
            <person name="Liu Z.J."/>
            <person name="Xu Q."/>
        </authorList>
    </citation>
    <scope>NUCLEOTIDE SEQUENCE [LARGE SCALE GENOMIC DNA]</scope>
    <source>
        <strain evidence="2">GZMU011</strain>
    </source>
</reference>
<gene>
    <name evidence="2" type="ORF">M5K25_005994</name>
</gene>
<evidence type="ECO:0000313" key="3">
    <source>
        <dbReference type="Proteomes" id="UP001552299"/>
    </source>
</evidence>
<feature type="region of interest" description="Disordered" evidence="1">
    <location>
        <begin position="335"/>
        <end position="358"/>
    </location>
</feature>
<dbReference type="Proteomes" id="UP001552299">
    <property type="component" value="Unassembled WGS sequence"/>
</dbReference>
<proteinExistence type="predicted"/>
<organism evidence="2 3">
    <name type="scientific">Dendrobium thyrsiflorum</name>
    <name type="common">Pinecone-like raceme dendrobium</name>
    <name type="synonym">Orchid</name>
    <dbReference type="NCBI Taxonomy" id="117978"/>
    <lineage>
        <taxon>Eukaryota</taxon>
        <taxon>Viridiplantae</taxon>
        <taxon>Streptophyta</taxon>
        <taxon>Embryophyta</taxon>
        <taxon>Tracheophyta</taxon>
        <taxon>Spermatophyta</taxon>
        <taxon>Magnoliopsida</taxon>
        <taxon>Liliopsida</taxon>
        <taxon>Asparagales</taxon>
        <taxon>Orchidaceae</taxon>
        <taxon>Epidendroideae</taxon>
        <taxon>Malaxideae</taxon>
        <taxon>Dendrobiinae</taxon>
        <taxon>Dendrobium</taxon>
    </lineage>
</organism>
<sequence>MEDESCLGFWSSGRVSVRALEGISRSYFSDESGSSIEELPAIRPYLGLLDPAFYTHSSFRLEPREICFPMLIFLKFTCSICDAMSGSDSSPSGKYRSSSELQSIGNTIMQASGASFLTYFSLTGVLGTAEITRHTSVGRGFASPSSSVSPILSSNIKSASLMGCLTNFDFPGLEELAWLRCCLEVDACTLGNPFRLSTGSSSWRPQSPIVLPELGGERSITSSHCLSRAFSSALKISWFIVSTEYQFRLGLRNFSVFGSHLSPHLSSDVGECDIFIIRMILFDFICFLFSLRTITSIGDGASLVNRISERRRHWISGSLFGRRISSTRGLRSKLTSSFGGVGERRDPLEDSPRRRHESSFGPISDVLDCWGRISGKPHRMSRLNLFLFLSFLHLYEALASRFACLSTGTFRRWIPEPGVQVSHPDAHRAGCALRADVSAEWGLLAGLSKSVPYAEVAAVLATTAGKSTLPNWIVAPELPVLITAFAKSIMAPCPSWTVIGVFCSSICTNER</sequence>
<accession>A0ABD0VAD7</accession>
<dbReference type="EMBL" id="JANQDX010000006">
    <property type="protein sequence ID" value="KAL0922035.1"/>
    <property type="molecule type" value="Genomic_DNA"/>
</dbReference>
<dbReference type="AlphaFoldDB" id="A0ABD0VAD7"/>